<dbReference type="Pfam" id="PF02037">
    <property type="entry name" value="SAP"/>
    <property type="match status" value="1"/>
</dbReference>
<sequence>MSSVSKTIFQMSIADLKSECELRDISSAGTKNDLIIRLEQRIQNDGYDPHTLLLPVSTTFPRNTPCSLPRAIEHRSECSDNSVVGSGDEYIDDEVRNICLTAHQSDRLAGANGFCGSNNSSRARTVTLRRLINTIPTWHSNWLA</sequence>
<dbReference type="Gene3D" id="1.10.720.30">
    <property type="entry name" value="SAP domain"/>
    <property type="match status" value="1"/>
</dbReference>
<dbReference type="InterPro" id="IPR036361">
    <property type="entry name" value="SAP_dom_sf"/>
</dbReference>
<reference evidence="2" key="1">
    <citation type="submission" date="2018-04" db="EMBL/GenBank/DDBJ databases">
        <title>Transcriptome assembly of Sipha flava.</title>
        <authorList>
            <person name="Scully E.D."/>
            <person name="Geib S.M."/>
            <person name="Palmer N.A."/>
            <person name="Koch K."/>
            <person name="Bradshaw J."/>
            <person name="Heng-Moss T."/>
            <person name="Sarath G."/>
        </authorList>
    </citation>
    <scope>NUCLEOTIDE SEQUENCE</scope>
</reference>
<accession>A0A2S2R2J4</accession>
<dbReference type="SMART" id="SM00513">
    <property type="entry name" value="SAP"/>
    <property type="match status" value="1"/>
</dbReference>
<feature type="domain" description="SAP" evidence="1">
    <location>
        <begin position="8"/>
        <end position="42"/>
    </location>
</feature>
<organism evidence="2">
    <name type="scientific">Sipha flava</name>
    <name type="common">yellow sugarcane aphid</name>
    <dbReference type="NCBI Taxonomy" id="143950"/>
    <lineage>
        <taxon>Eukaryota</taxon>
        <taxon>Metazoa</taxon>
        <taxon>Ecdysozoa</taxon>
        <taxon>Arthropoda</taxon>
        <taxon>Hexapoda</taxon>
        <taxon>Insecta</taxon>
        <taxon>Pterygota</taxon>
        <taxon>Neoptera</taxon>
        <taxon>Paraneoptera</taxon>
        <taxon>Hemiptera</taxon>
        <taxon>Sternorrhyncha</taxon>
        <taxon>Aphidomorpha</taxon>
        <taxon>Aphidoidea</taxon>
        <taxon>Aphididae</taxon>
        <taxon>Sipha</taxon>
    </lineage>
</organism>
<name>A0A2S2R2J4_9HEMI</name>
<dbReference type="EMBL" id="GGMS01015003">
    <property type="protein sequence ID" value="MBY84206.1"/>
    <property type="molecule type" value="Transcribed_RNA"/>
</dbReference>
<gene>
    <name evidence="2" type="ORF">g.169120</name>
</gene>
<dbReference type="PROSITE" id="PS50800">
    <property type="entry name" value="SAP"/>
    <property type="match status" value="1"/>
</dbReference>
<dbReference type="SUPFAM" id="SSF68906">
    <property type="entry name" value="SAP domain"/>
    <property type="match status" value="1"/>
</dbReference>
<dbReference type="AlphaFoldDB" id="A0A2S2R2J4"/>
<protein>
    <recommendedName>
        <fullName evidence="1">SAP domain-containing protein</fullName>
    </recommendedName>
</protein>
<evidence type="ECO:0000259" key="1">
    <source>
        <dbReference type="PROSITE" id="PS50800"/>
    </source>
</evidence>
<proteinExistence type="predicted"/>
<evidence type="ECO:0000313" key="2">
    <source>
        <dbReference type="EMBL" id="MBY84206.1"/>
    </source>
</evidence>
<dbReference type="InterPro" id="IPR003034">
    <property type="entry name" value="SAP_dom"/>
</dbReference>